<evidence type="ECO:0000313" key="3">
    <source>
        <dbReference type="Proteomes" id="UP000593566"/>
    </source>
</evidence>
<feature type="compositionally biased region" description="Low complexity" evidence="1">
    <location>
        <begin position="138"/>
        <end position="151"/>
    </location>
</feature>
<sequence length="158" mass="17093">MSSAQKSAAQLREEASKAVMENGYHVLRRTFRVETDGTSPEPPFFPIPFLGLIQTDDLDRLPCDSERLELTGPHWSHLKDTGPYHDPVTGKSDVIVMKFSRKAGKTNAKWHMDIDKLSVLGGLGGVSVGGPGEGVRQGGISRQRRGSGSSSFVEAQAS</sequence>
<protein>
    <submittedName>
        <fullName evidence="2">Uncharacterized protein</fullName>
    </submittedName>
</protein>
<feature type="region of interest" description="Disordered" evidence="1">
    <location>
        <begin position="128"/>
        <end position="158"/>
    </location>
</feature>
<gene>
    <name evidence="2" type="ORF">HO133_003911</name>
</gene>
<feature type="compositionally biased region" description="Gly residues" evidence="1">
    <location>
        <begin position="128"/>
        <end position="137"/>
    </location>
</feature>
<name>A0A8H6C9L7_9LECA</name>
<evidence type="ECO:0000313" key="2">
    <source>
        <dbReference type="EMBL" id="KAF6219445.1"/>
    </source>
</evidence>
<dbReference type="Proteomes" id="UP000593566">
    <property type="component" value="Unassembled WGS sequence"/>
</dbReference>
<reference evidence="2 3" key="1">
    <citation type="journal article" date="2020" name="Genomics">
        <title>Complete, high-quality genomes from long-read metagenomic sequencing of two wolf lichen thalli reveals enigmatic genome architecture.</title>
        <authorList>
            <person name="McKenzie S.K."/>
            <person name="Walston R.F."/>
            <person name="Allen J.L."/>
        </authorList>
    </citation>
    <scope>NUCLEOTIDE SEQUENCE [LARGE SCALE GENOMIC DNA]</scope>
    <source>
        <strain evidence="2">WasteWater1</strain>
    </source>
</reference>
<dbReference type="RefSeq" id="XP_037148880.1">
    <property type="nucleotide sequence ID" value="XM_037294833.1"/>
</dbReference>
<evidence type="ECO:0000256" key="1">
    <source>
        <dbReference type="SAM" id="MobiDB-lite"/>
    </source>
</evidence>
<dbReference type="GeneID" id="59332322"/>
<proteinExistence type="predicted"/>
<organism evidence="2 3">
    <name type="scientific">Letharia lupina</name>
    <dbReference type="NCBI Taxonomy" id="560253"/>
    <lineage>
        <taxon>Eukaryota</taxon>
        <taxon>Fungi</taxon>
        <taxon>Dikarya</taxon>
        <taxon>Ascomycota</taxon>
        <taxon>Pezizomycotina</taxon>
        <taxon>Lecanoromycetes</taxon>
        <taxon>OSLEUM clade</taxon>
        <taxon>Lecanoromycetidae</taxon>
        <taxon>Lecanorales</taxon>
        <taxon>Lecanorineae</taxon>
        <taxon>Parmeliaceae</taxon>
        <taxon>Letharia</taxon>
    </lineage>
</organism>
<comment type="caution">
    <text evidence="2">The sequence shown here is derived from an EMBL/GenBank/DDBJ whole genome shotgun (WGS) entry which is preliminary data.</text>
</comment>
<keyword evidence="3" id="KW-1185">Reference proteome</keyword>
<dbReference type="EMBL" id="JACCJB010000019">
    <property type="protein sequence ID" value="KAF6219445.1"/>
    <property type="molecule type" value="Genomic_DNA"/>
</dbReference>
<dbReference type="AlphaFoldDB" id="A0A8H6C9L7"/>
<accession>A0A8H6C9L7</accession>